<evidence type="ECO:0000313" key="1">
    <source>
        <dbReference type="EMBL" id="KAI4314032.1"/>
    </source>
</evidence>
<gene>
    <name evidence="1" type="ORF">L6164_026975</name>
</gene>
<accession>A0ACB9LSD5</accession>
<comment type="caution">
    <text evidence="1">The sequence shown here is derived from an EMBL/GenBank/DDBJ whole genome shotgun (WGS) entry which is preliminary data.</text>
</comment>
<organism evidence="1 2">
    <name type="scientific">Bauhinia variegata</name>
    <name type="common">Purple orchid tree</name>
    <name type="synonym">Phanera variegata</name>
    <dbReference type="NCBI Taxonomy" id="167791"/>
    <lineage>
        <taxon>Eukaryota</taxon>
        <taxon>Viridiplantae</taxon>
        <taxon>Streptophyta</taxon>
        <taxon>Embryophyta</taxon>
        <taxon>Tracheophyta</taxon>
        <taxon>Spermatophyta</taxon>
        <taxon>Magnoliopsida</taxon>
        <taxon>eudicotyledons</taxon>
        <taxon>Gunneridae</taxon>
        <taxon>Pentapetalae</taxon>
        <taxon>rosids</taxon>
        <taxon>fabids</taxon>
        <taxon>Fabales</taxon>
        <taxon>Fabaceae</taxon>
        <taxon>Cercidoideae</taxon>
        <taxon>Cercideae</taxon>
        <taxon>Bauhiniinae</taxon>
        <taxon>Bauhinia</taxon>
    </lineage>
</organism>
<proteinExistence type="predicted"/>
<keyword evidence="2" id="KW-1185">Reference proteome</keyword>
<protein>
    <submittedName>
        <fullName evidence="1">Uncharacterized protein</fullName>
    </submittedName>
</protein>
<dbReference type="EMBL" id="CM039436">
    <property type="protein sequence ID" value="KAI4314032.1"/>
    <property type="molecule type" value="Genomic_DNA"/>
</dbReference>
<sequence>MPTSSLRFSVLRIFNSAYQSICTTLKPSVSQPEQRTITRIRCISAYQNQELNHLLPLYVSAIEMETSSFPPKNPLNLAKIVTSMTFQAALGMFQTMYSSGQFQDEPPNLGVVMVIGFAASFSGMFLRHSYPRLANIIDKIGNLAFAICFFLMAKAFLSRSFMWVGWLAWALSMLAFIISRLT</sequence>
<evidence type="ECO:0000313" key="2">
    <source>
        <dbReference type="Proteomes" id="UP000828941"/>
    </source>
</evidence>
<reference evidence="1 2" key="1">
    <citation type="journal article" date="2022" name="DNA Res.">
        <title>Chromosomal-level genome assembly of the orchid tree Bauhinia variegata (Leguminosae; Cercidoideae) supports the allotetraploid origin hypothesis of Bauhinia.</title>
        <authorList>
            <person name="Zhong Y."/>
            <person name="Chen Y."/>
            <person name="Zheng D."/>
            <person name="Pang J."/>
            <person name="Liu Y."/>
            <person name="Luo S."/>
            <person name="Meng S."/>
            <person name="Qian L."/>
            <person name="Wei D."/>
            <person name="Dai S."/>
            <person name="Zhou R."/>
        </authorList>
    </citation>
    <scope>NUCLEOTIDE SEQUENCE [LARGE SCALE GENOMIC DNA]</scope>
    <source>
        <strain evidence="1">BV-YZ2020</strain>
    </source>
</reference>
<name>A0ACB9LSD5_BAUVA</name>
<dbReference type="Proteomes" id="UP000828941">
    <property type="component" value="Chromosome 11"/>
</dbReference>